<evidence type="ECO:0000256" key="1">
    <source>
        <dbReference type="SAM" id="Phobius"/>
    </source>
</evidence>
<protein>
    <submittedName>
        <fullName evidence="2">Uncharacterized protein</fullName>
    </submittedName>
</protein>
<reference evidence="3" key="1">
    <citation type="journal article" date="2016" name="Nature">
        <title>Genome evolution in the allotetraploid frog Xenopus laevis.</title>
        <authorList>
            <person name="Session A.M."/>
            <person name="Uno Y."/>
            <person name="Kwon T."/>
            <person name="Chapman J.A."/>
            <person name="Toyoda A."/>
            <person name="Takahashi S."/>
            <person name="Fukui A."/>
            <person name="Hikosaka A."/>
            <person name="Suzuki A."/>
            <person name="Kondo M."/>
            <person name="van Heeringen S.J."/>
            <person name="Quigley I."/>
            <person name="Heinz S."/>
            <person name="Ogino H."/>
            <person name="Ochi H."/>
            <person name="Hellsten U."/>
            <person name="Lyons J.B."/>
            <person name="Simakov O."/>
            <person name="Putnam N."/>
            <person name="Stites J."/>
            <person name="Kuroki Y."/>
            <person name="Tanaka T."/>
            <person name="Michiue T."/>
            <person name="Watanabe M."/>
            <person name="Bogdanovic O."/>
            <person name="Lister R."/>
            <person name="Georgiou G."/>
            <person name="Paranjpe S.S."/>
            <person name="van Kruijsbergen I."/>
            <person name="Shu S."/>
            <person name="Carlson J."/>
            <person name="Kinoshita T."/>
            <person name="Ohta Y."/>
            <person name="Mawaribuchi S."/>
            <person name="Jenkins J."/>
            <person name="Grimwood J."/>
            <person name="Schmutz J."/>
            <person name="Mitros T."/>
            <person name="Mozaffari S.V."/>
            <person name="Suzuki Y."/>
            <person name="Haramoto Y."/>
            <person name="Yamamoto T.S."/>
            <person name="Takagi C."/>
            <person name="Heald R."/>
            <person name="Miller K."/>
            <person name="Haudenschild C."/>
            <person name="Kitzman J."/>
            <person name="Nakayama T."/>
            <person name="Izutsu Y."/>
            <person name="Robert J."/>
            <person name="Fortriede J."/>
            <person name="Burns K."/>
            <person name="Lotay V."/>
            <person name="Karimi K."/>
            <person name="Yasuoka Y."/>
            <person name="Dichmann D.S."/>
            <person name="Flajnik M.F."/>
            <person name="Houston D.W."/>
            <person name="Shendure J."/>
            <person name="DuPasquier L."/>
            <person name="Vize P.D."/>
            <person name="Zorn A.M."/>
            <person name="Ito M."/>
            <person name="Marcotte E.M."/>
            <person name="Wallingford J.B."/>
            <person name="Ito Y."/>
            <person name="Asashima M."/>
            <person name="Ueno N."/>
            <person name="Matsuda Y."/>
            <person name="Veenstra G.J."/>
            <person name="Fujiyama A."/>
            <person name="Harland R.M."/>
            <person name="Taira M."/>
            <person name="Rokhsar D.S."/>
        </authorList>
    </citation>
    <scope>NUCLEOTIDE SEQUENCE [LARGE SCALE GENOMIC DNA]</scope>
    <source>
        <strain evidence="3">J</strain>
    </source>
</reference>
<name>A0A974DBY8_XENLA</name>
<keyword evidence="1" id="KW-0472">Membrane</keyword>
<proteinExistence type="predicted"/>
<keyword evidence="1" id="KW-0812">Transmembrane</keyword>
<dbReference type="Proteomes" id="UP000694892">
    <property type="component" value="Chromosome 3L"/>
</dbReference>
<dbReference type="EMBL" id="CM004470">
    <property type="protein sequence ID" value="OCT89259.1"/>
    <property type="molecule type" value="Genomic_DNA"/>
</dbReference>
<accession>A0A974DBY8</accession>
<feature type="transmembrane region" description="Helical" evidence="1">
    <location>
        <begin position="36"/>
        <end position="54"/>
    </location>
</feature>
<organism evidence="2 3">
    <name type="scientific">Xenopus laevis</name>
    <name type="common">African clawed frog</name>
    <dbReference type="NCBI Taxonomy" id="8355"/>
    <lineage>
        <taxon>Eukaryota</taxon>
        <taxon>Metazoa</taxon>
        <taxon>Chordata</taxon>
        <taxon>Craniata</taxon>
        <taxon>Vertebrata</taxon>
        <taxon>Euteleostomi</taxon>
        <taxon>Amphibia</taxon>
        <taxon>Batrachia</taxon>
        <taxon>Anura</taxon>
        <taxon>Pipoidea</taxon>
        <taxon>Pipidae</taxon>
        <taxon>Xenopodinae</taxon>
        <taxon>Xenopus</taxon>
        <taxon>Xenopus</taxon>
    </lineage>
</organism>
<gene>
    <name evidence="2" type="ORF">XELAEV_18017878mg</name>
</gene>
<sequence length="80" mass="9509">MAISFPRMKTLILSINYLLEKMFAFSSSLKIFPPRLKCYAVFCFVIFICCDIFLRETYTLANWYKYRVGDQIRSVNVCRT</sequence>
<evidence type="ECO:0000313" key="2">
    <source>
        <dbReference type="EMBL" id="OCT89259.1"/>
    </source>
</evidence>
<keyword evidence="1" id="KW-1133">Transmembrane helix</keyword>
<dbReference type="AlphaFoldDB" id="A0A974DBY8"/>
<evidence type="ECO:0000313" key="3">
    <source>
        <dbReference type="Proteomes" id="UP000694892"/>
    </source>
</evidence>